<evidence type="ECO:0000313" key="2">
    <source>
        <dbReference type="Proteomes" id="UP000572817"/>
    </source>
</evidence>
<evidence type="ECO:0000313" key="1">
    <source>
        <dbReference type="EMBL" id="KAF4302664.1"/>
    </source>
</evidence>
<accession>A0A8H4MXI7</accession>
<dbReference type="AlphaFoldDB" id="A0A8H4MXI7"/>
<proteinExistence type="predicted"/>
<dbReference type="Proteomes" id="UP000572817">
    <property type="component" value="Unassembled WGS sequence"/>
</dbReference>
<organism evidence="1 2">
    <name type="scientific">Botryosphaeria dothidea</name>
    <dbReference type="NCBI Taxonomy" id="55169"/>
    <lineage>
        <taxon>Eukaryota</taxon>
        <taxon>Fungi</taxon>
        <taxon>Dikarya</taxon>
        <taxon>Ascomycota</taxon>
        <taxon>Pezizomycotina</taxon>
        <taxon>Dothideomycetes</taxon>
        <taxon>Dothideomycetes incertae sedis</taxon>
        <taxon>Botryosphaeriales</taxon>
        <taxon>Botryosphaeriaceae</taxon>
        <taxon>Botryosphaeria</taxon>
    </lineage>
</organism>
<protein>
    <submittedName>
        <fullName evidence="1">Uncharacterized protein</fullName>
    </submittedName>
</protein>
<comment type="caution">
    <text evidence="1">The sequence shown here is derived from an EMBL/GenBank/DDBJ whole genome shotgun (WGS) entry which is preliminary data.</text>
</comment>
<keyword evidence="2" id="KW-1185">Reference proteome</keyword>
<name>A0A8H4MXI7_9PEZI</name>
<reference evidence="1" key="1">
    <citation type="submission" date="2020-04" db="EMBL/GenBank/DDBJ databases">
        <title>Genome Assembly and Annotation of Botryosphaeria dothidea sdau 11-99, a Latent Pathogen of Apple Fruit Ring Rot in China.</title>
        <authorList>
            <person name="Yu C."/>
            <person name="Diao Y."/>
            <person name="Lu Q."/>
            <person name="Zhao J."/>
            <person name="Cui S."/>
            <person name="Peng C."/>
            <person name="He B."/>
            <person name="Liu H."/>
        </authorList>
    </citation>
    <scope>NUCLEOTIDE SEQUENCE [LARGE SCALE GENOMIC DNA]</scope>
    <source>
        <strain evidence="1">Sdau11-99</strain>
    </source>
</reference>
<sequence>MANSCVSGPKGTGCLTFHPRDLVEQLARGKATISQDRKYICIKPQALPNDNPYACRTGYSPQCKIPLVLHSKEGFEYLGFTEEVAEELMARWAEKDNGVRTPSPKNFPPFLLLAYTRMLNGVLSSDSWDLVRAVDSPPELVTNSLNQPLQQPSPGPQEFSTGLVPGEAFGALPGNWENIDVSNAGVQAGAQSDEALLQPNNLNMNFSPYPDFKLDIGPRGCPDFSMHQNIASQQQGYTSSQQSSLTAQTDYVTCNTPKEFVLVIRKITGLREEAAWNAYHIFTNPGLRSAGFMGQKDLTNNSTLTIWILFDIILYQRYKLLLQIKAMSEWRAEQSKEWYPECPELKQLVNVIPRCVSLIPTCQNTDPMGILTLNIGKATRRLHQLLKSRRGEALMKEREEDNSFASAHQWTPRPVKLYVGKMQSAGSEAKRSLVECLKDQDWEGISMGIFFDAVYVGQLAY</sequence>
<gene>
    <name evidence="1" type="ORF">GTA08_BOTSDO09329</name>
</gene>
<dbReference type="EMBL" id="WWBZ02000062">
    <property type="protein sequence ID" value="KAF4302664.1"/>
    <property type="molecule type" value="Genomic_DNA"/>
</dbReference>